<dbReference type="Proteomes" id="UP000235786">
    <property type="component" value="Unassembled WGS sequence"/>
</dbReference>
<dbReference type="PANTHER" id="PTHR10366:SF564">
    <property type="entry name" value="STEROL-4-ALPHA-CARBOXYLATE 3-DEHYDROGENASE, DECARBOXYLATING"/>
    <property type="match status" value="1"/>
</dbReference>
<evidence type="ECO:0000313" key="4">
    <source>
        <dbReference type="EMBL" id="PMD39294.1"/>
    </source>
</evidence>
<dbReference type="STRING" id="1149755.A0A2J6RL92"/>
<dbReference type="SUPFAM" id="SSF51735">
    <property type="entry name" value="NAD(P)-binding Rossmann-fold domains"/>
    <property type="match status" value="1"/>
</dbReference>
<keyword evidence="5" id="KW-1185">Reference proteome</keyword>
<dbReference type="PANTHER" id="PTHR10366">
    <property type="entry name" value="NAD DEPENDENT EPIMERASE/DEHYDRATASE"/>
    <property type="match status" value="1"/>
</dbReference>
<comment type="similarity">
    <text evidence="2">Belongs to the NAD(P)-dependent epimerase/dehydratase family. Dihydroflavonol-4-reductase subfamily.</text>
</comment>
<dbReference type="EMBL" id="KZ613947">
    <property type="protein sequence ID" value="PMD39294.1"/>
    <property type="molecule type" value="Genomic_DNA"/>
</dbReference>
<dbReference type="AlphaFoldDB" id="A0A2J6RL92"/>
<accession>A0A2J6RL92</accession>
<evidence type="ECO:0000256" key="1">
    <source>
        <dbReference type="ARBA" id="ARBA00023002"/>
    </source>
</evidence>
<dbReference type="InterPro" id="IPR050425">
    <property type="entry name" value="NAD(P)_dehydrat-like"/>
</dbReference>
<protein>
    <recommendedName>
        <fullName evidence="3">NAD-dependent epimerase/dehydratase domain-containing protein</fullName>
    </recommendedName>
</protein>
<dbReference type="GO" id="GO:0016616">
    <property type="term" value="F:oxidoreductase activity, acting on the CH-OH group of donors, NAD or NADP as acceptor"/>
    <property type="evidence" value="ECO:0007669"/>
    <property type="project" value="TreeGrafter"/>
</dbReference>
<dbReference type="InterPro" id="IPR036291">
    <property type="entry name" value="NAD(P)-bd_dom_sf"/>
</dbReference>
<dbReference type="Pfam" id="PF01370">
    <property type="entry name" value="Epimerase"/>
    <property type="match status" value="1"/>
</dbReference>
<evidence type="ECO:0000256" key="2">
    <source>
        <dbReference type="ARBA" id="ARBA00023445"/>
    </source>
</evidence>
<feature type="domain" description="NAD-dependent epimerase/dehydratase" evidence="3">
    <location>
        <begin position="20"/>
        <end position="125"/>
    </location>
</feature>
<sequence length="193" mass="20353">MPSDLVIITGSAGQIGFKVLADTLKLAVKGTVGILESVNKTTGIKRVVITGSITSITPAAALMNETDQVIDENTEAEPVPSPAHYAVAYWNSKIASYQATKDFIAKEKPAFDVITLMPTFVIGKNELVMDPNKITDGSNGLPFRQIFGVDSPPSVGVTVHLDDVSKAHVLSLDPKVSGNTNYLLSSGAVDGII</sequence>
<dbReference type="InterPro" id="IPR001509">
    <property type="entry name" value="Epimerase_deHydtase"/>
</dbReference>
<name>A0A2J6RL92_HYAVF</name>
<reference evidence="4 5" key="1">
    <citation type="submission" date="2016-04" db="EMBL/GenBank/DDBJ databases">
        <title>A degradative enzymes factory behind the ericoid mycorrhizal symbiosis.</title>
        <authorList>
            <consortium name="DOE Joint Genome Institute"/>
            <person name="Martino E."/>
            <person name="Morin E."/>
            <person name="Grelet G."/>
            <person name="Kuo A."/>
            <person name="Kohler A."/>
            <person name="Daghino S."/>
            <person name="Barry K."/>
            <person name="Choi C."/>
            <person name="Cichocki N."/>
            <person name="Clum A."/>
            <person name="Copeland A."/>
            <person name="Hainaut M."/>
            <person name="Haridas S."/>
            <person name="Labutti K."/>
            <person name="Lindquist E."/>
            <person name="Lipzen A."/>
            <person name="Khouja H.-R."/>
            <person name="Murat C."/>
            <person name="Ohm R."/>
            <person name="Olson A."/>
            <person name="Spatafora J."/>
            <person name="Veneault-Fourrey C."/>
            <person name="Henrissat B."/>
            <person name="Grigoriev I."/>
            <person name="Martin F."/>
            <person name="Perotto S."/>
        </authorList>
    </citation>
    <scope>NUCLEOTIDE SEQUENCE [LARGE SCALE GENOMIC DNA]</scope>
    <source>
        <strain evidence="4 5">F</strain>
    </source>
</reference>
<dbReference type="OrthoDB" id="2735536at2759"/>
<proteinExistence type="inferred from homology"/>
<dbReference type="Gene3D" id="3.40.50.720">
    <property type="entry name" value="NAD(P)-binding Rossmann-like Domain"/>
    <property type="match status" value="1"/>
</dbReference>
<organism evidence="4 5">
    <name type="scientific">Hyaloscypha variabilis (strain UAMH 11265 / GT02V1 / F)</name>
    <name type="common">Meliniomyces variabilis</name>
    <dbReference type="NCBI Taxonomy" id="1149755"/>
    <lineage>
        <taxon>Eukaryota</taxon>
        <taxon>Fungi</taxon>
        <taxon>Dikarya</taxon>
        <taxon>Ascomycota</taxon>
        <taxon>Pezizomycotina</taxon>
        <taxon>Leotiomycetes</taxon>
        <taxon>Helotiales</taxon>
        <taxon>Hyaloscyphaceae</taxon>
        <taxon>Hyaloscypha</taxon>
        <taxon>Hyaloscypha variabilis</taxon>
    </lineage>
</organism>
<evidence type="ECO:0000313" key="5">
    <source>
        <dbReference type="Proteomes" id="UP000235786"/>
    </source>
</evidence>
<gene>
    <name evidence="4" type="ORF">L207DRAFT_598097</name>
</gene>
<evidence type="ECO:0000259" key="3">
    <source>
        <dbReference type="Pfam" id="PF01370"/>
    </source>
</evidence>
<keyword evidence="1" id="KW-0560">Oxidoreductase</keyword>